<comment type="subunit">
    <text evidence="7">Forms oligomers.</text>
</comment>
<evidence type="ECO:0000256" key="7">
    <source>
        <dbReference type="HAMAP-Rule" id="MF_01008"/>
    </source>
</evidence>
<feature type="domain" description="SpoVT-AbrB" evidence="8">
    <location>
        <begin position="76"/>
        <end position="119"/>
    </location>
</feature>
<dbReference type="GO" id="GO:0009295">
    <property type="term" value="C:nucleoid"/>
    <property type="evidence" value="ECO:0007669"/>
    <property type="project" value="UniProtKB-SubCell"/>
</dbReference>
<comment type="caution">
    <text evidence="9">The sequence shown here is derived from an EMBL/GenBank/DDBJ whole genome shotgun (WGS) entry which is preliminary data.</text>
</comment>
<dbReference type="InterPro" id="IPR035642">
    <property type="entry name" value="MraZ_N"/>
</dbReference>
<dbReference type="InterPro" id="IPR007159">
    <property type="entry name" value="SpoVT-AbrB_dom"/>
</dbReference>
<evidence type="ECO:0000313" key="10">
    <source>
        <dbReference type="Proteomes" id="UP000176429"/>
    </source>
</evidence>
<organism evidence="9 10">
    <name type="scientific">Candidatus Taylorbacteria bacterium RIFCSPLOWO2_02_FULL_46_40</name>
    <dbReference type="NCBI Taxonomy" id="1802329"/>
    <lineage>
        <taxon>Bacteria</taxon>
        <taxon>Candidatus Tayloriibacteriota</taxon>
    </lineage>
</organism>
<evidence type="ECO:0000259" key="8">
    <source>
        <dbReference type="PROSITE" id="PS51740"/>
    </source>
</evidence>
<evidence type="ECO:0000313" key="9">
    <source>
        <dbReference type="EMBL" id="OHA42255.1"/>
    </source>
</evidence>
<dbReference type="AlphaFoldDB" id="A0A1G2P1N9"/>
<keyword evidence="6 7" id="KW-0804">Transcription</keyword>
<keyword evidence="4 7" id="KW-0805">Transcription regulation</keyword>
<feature type="domain" description="SpoVT-AbrB" evidence="8">
    <location>
        <begin position="5"/>
        <end position="47"/>
    </location>
</feature>
<keyword evidence="2 7" id="KW-0963">Cytoplasm</keyword>
<dbReference type="PANTHER" id="PTHR34701:SF1">
    <property type="entry name" value="TRANSCRIPTIONAL REGULATOR MRAZ"/>
    <property type="match status" value="1"/>
</dbReference>
<keyword evidence="3" id="KW-0677">Repeat</keyword>
<dbReference type="EMBL" id="MHSH01000009">
    <property type="protein sequence ID" value="OHA42255.1"/>
    <property type="molecule type" value="Genomic_DNA"/>
</dbReference>
<dbReference type="InterPro" id="IPR020603">
    <property type="entry name" value="MraZ_dom"/>
</dbReference>
<dbReference type="Pfam" id="PF02381">
    <property type="entry name" value="MraZ"/>
    <property type="match status" value="2"/>
</dbReference>
<dbReference type="Proteomes" id="UP000176429">
    <property type="component" value="Unassembled WGS sequence"/>
</dbReference>
<evidence type="ECO:0000256" key="6">
    <source>
        <dbReference type="ARBA" id="ARBA00023163"/>
    </source>
</evidence>
<dbReference type="PANTHER" id="PTHR34701">
    <property type="entry name" value="TRANSCRIPTIONAL REGULATOR MRAZ"/>
    <property type="match status" value="1"/>
</dbReference>
<dbReference type="CDD" id="cd16320">
    <property type="entry name" value="MraZ_N"/>
    <property type="match status" value="1"/>
</dbReference>
<dbReference type="InterPro" id="IPR037914">
    <property type="entry name" value="SpoVT-AbrB_sf"/>
</dbReference>
<dbReference type="SUPFAM" id="SSF89447">
    <property type="entry name" value="AbrB/MazE/MraZ-like"/>
    <property type="match status" value="1"/>
</dbReference>
<dbReference type="HAMAP" id="MF_01008">
    <property type="entry name" value="MraZ"/>
    <property type="match status" value="1"/>
</dbReference>
<proteinExistence type="inferred from homology"/>
<dbReference type="Gene3D" id="3.40.1550.20">
    <property type="entry name" value="Transcriptional regulator MraZ domain"/>
    <property type="match status" value="1"/>
</dbReference>
<evidence type="ECO:0000256" key="5">
    <source>
        <dbReference type="ARBA" id="ARBA00023125"/>
    </source>
</evidence>
<accession>A0A1G2P1N9</accession>
<dbReference type="CDD" id="cd16321">
    <property type="entry name" value="MraZ_C"/>
    <property type="match status" value="1"/>
</dbReference>
<reference evidence="9 10" key="1">
    <citation type="journal article" date="2016" name="Nat. Commun.">
        <title>Thousands of microbial genomes shed light on interconnected biogeochemical processes in an aquifer system.</title>
        <authorList>
            <person name="Anantharaman K."/>
            <person name="Brown C.T."/>
            <person name="Hug L.A."/>
            <person name="Sharon I."/>
            <person name="Castelle C.J."/>
            <person name="Probst A.J."/>
            <person name="Thomas B.C."/>
            <person name="Singh A."/>
            <person name="Wilkins M.J."/>
            <person name="Karaoz U."/>
            <person name="Brodie E.L."/>
            <person name="Williams K.H."/>
            <person name="Hubbard S.S."/>
            <person name="Banfield J.F."/>
        </authorList>
    </citation>
    <scope>NUCLEOTIDE SEQUENCE [LARGE SCALE GENOMIC DNA]</scope>
</reference>
<evidence type="ECO:0000256" key="2">
    <source>
        <dbReference type="ARBA" id="ARBA00022490"/>
    </source>
</evidence>
<dbReference type="PROSITE" id="PS51740">
    <property type="entry name" value="SPOVT_ABRB"/>
    <property type="match status" value="2"/>
</dbReference>
<protein>
    <recommendedName>
        <fullName evidence="1 7">Transcriptional regulator MraZ</fullName>
    </recommendedName>
</protein>
<dbReference type="GO" id="GO:2000143">
    <property type="term" value="P:negative regulation of DNA-templated transcription initiation"/>
    <property type="evidence" value="ECO:0007669"/>
    <property type="project" value="TreeGrafter"/>
</dbReference>
<evidence type="ECO:0000256" key="1">
    <source>
        <dbReference type="ARBA" id="ARBA00013860"/>
    </source>
</evidence>
<dbReference type="GO" id="GO:0003700">
    <property type="term" value="F:DNA-binding transcription factor activity"/>
    <property type="evidence" value="ECO:0007669"/>
    <property type="project" value="UniProtKB-UniRule"/>
</dbReference>
<dbReference type="GO" id="GO:0005737">
    <property type="term" value="C:cytoplasm"/>
    <property type="evidence" value="ECO:0007669"/>
    <property type="project" value="UniProtKB-UniRule"/>
</dbReference>
<evidence type="ECO:0000256" key="3">
    <source>
        <dbReference type="ARBA" id="ARBA00022737"/>
    </source>
</evidence>
<evidence type="ECO:0000256" key="4">
    <source>
        <dbReference type="ARBA" id="ARBA00023015"/>
    </source>
</evidence>
<comment type="subcellular location">
    <subcellularLocation>
        <location evidence="7">Cytoplasm</location>
        <location evidence="7">Nucleoid</location>
    </subcellularLocation>
</comment>
<dbReference type="GO" id="GO:0000976">
    <property type="term" value="F:transcription cis-regulatory region binding"/>
    <property type="evidence" value="ECO:0007669"/>
    <property type="project" value="TreeGrafter"/>
</dbReference>
<comment type="similarity">
    <text evidence="7">Belongs to the MraZ family.</text>
</comment>
<dbReference type="InterPro" id="IPR003444">
    <property type="entry name" value="MraZ"/>
</dbReference>
<dbReference type="NCBIfam" id="TIGR00242">
    <property type="entry name" value="division/cell wall cluster transcriptional repressor MraZ"/>
    <property type="match status" value="1"/>
</dbReference>
<name>A0A1G2P1N9_9BACT</name>
<dbReference type="InterPro" id="IPR038619">
    <property type="entry name" value="MraZ_sf"/>
</dbReference>
<dbReference type="InterPro" id="IPR035644">
    <property type="entry name" value="MraZ_C"/>
</dbReference>
<keyword evidence="5 7" id="KW-0238">DNA-binding</keyword>
<sequence length="144" mass="16068">MLIGEFTHALDDKNRLSLPSKFRKELGKEVVVTPGLDGCLFVFSASAWKSVVEKFSKTSMLRSDSRNFGRYLLGGAASVSVDSIGRILLPDYLKDRAELLDKVVILGVENRLELWNEQNWIKCKASFEKQASDMAEKLGDIGVL</sequence>
<gene>
    <name evidence="7" type="primary">mraZ</name>
    <name evidence="9" type="ORF">A3H68_01355</name>
</gene>